<evidence type="ECO:0000313" key="2">
    <source>
        <dbReference type="EMBL" id="QWW81372.1"/>
    </source>
</evidence>
<reference evidence="2 3" key="1">
    <citation type="submission" date="2021-06" db="EMBL/GenBank/DDBJ databases">
        <title>Leclercia pneumoniae sp. nov.</title>
        <authorList>
            <person name="Hoenemann M."/>
            <person name="Viehweger A."/>
            <person name="Dietze N."/>
        </authorList>
    </citation>
    <scope>NUCLEOTIDE SEQUENCE [LARGE SCALE GENOMIC DNA]</scope>
    <source>
        <strain evidence="3">49125</strain>
    </source>
</reference>
<keyword evidence="1" id="KW-0812">Transmembrane</keyword>
<gene>
    <name evidence="2" type="ORF">KQ929_09305</name>
</gene>
<dbReference type="EMBL" id="CP076838">
    <property type="protein sequence ID" value="QWW81372.1"/>
    <property type="molecule type" value="Genomic_DNA"/>
</dbReference>
<dbReference type="Proteomes" id="UP000683497">
    <property type="component" value="Chromosome"/>
</dbReference>
<evidence type="ECO:0000313" key="3">
    <source>
        <dbReference type="Proteomes" id="UP000683497"/>
    </source>
</evidence>
<accession>A0ABX8JYN4</accession>
<sequence length="90" mass="10318">MPEFFFFRKGNTVKALPKSDLQGATQLKQQGYQKLFEEVNARDEKRALARLADIKKEEEMTVHAFMTWPVVVSLVALVCFVIAWLSEGLK</sequence>
<keyword evidence="3" id="KW-1185">Reference proteome</keyword>
<keyword evidence="1" id="KW-0472">Membrane</keyword>
<protein>
    <submittedName>
        <fullName evidence="2">Uncharacterized protein</fullName>
    </submittedName>
</protein>
<feature type="transmembrane region" description="Helical" evidence="1">
    <location>
        <begin position="65"/>
        <end position="85"/>
    </location>
</feature>
<name>A0ABX8JYN4_9ENTR</name>
<proteinExistence type="predicted"/>
<keyword evidence="1" id="KW-1133">Transmembrane helix</keyword>
<organism evidence="2 3">
    <name type="scientific">Leclercia pneumoniae</name>
    <dbReference type="NCBI Taxonomy" id="2815358"/>
    <lineage>
        <taxon>Bacteria</taxon>
        <taxon>Pseudomonadati</taxon>
        <taxon>Pseudomonadota</taxon>
        <taxon>Gammaproteobacteria</taxon>
        <taxon>Enterobacterales</taxon>
        <taxon>Enterobacteriaceae</taxon>
        <taxon>Leclercia</taxon>
    </lineage>
</organism>
<dbReference type="RefSeq" id="WP_040075470.1">
    <property type="nucleotide sequence ID" value="NZ_CP071383.1"/>
</dbReference>
<evidence type="ECO:0000256" key="1">
    <source>
        <dbReference type="SAM" id="Phobius"/>
    </source>
</evidence>